<dbReference type="AlphaFoldDB" id="A0A918X8B6"/>
<proteinExistence type="predicted"/>
<dbReference type="EMBL" id="BMXL01000003">
    <property type="protein sequence ID" value="GHD18052.1"/>
    <property type="molecule type" value="Genomic_DNA"/>
</dbReference>
<evidence type="ECO:0000313" key="2">
    <source>
        <dbReference type="Proteomes" id="UP000654947"/>
    </source>
</evidence>
<comment type="caution">
    <text evidence="1">The sequence shown here is derived from an EMBL/GenBank/DDBJ whole genome shotgun (WGS) entry which is preliminary data.</text>
</comment>
<accession>A0A918X8B6</accession>
<dbReference type="Proteomes" id="UP000654947">
    <property type="component" value="Unassembled WGS sequence"/>
</dbReference>
<name>A0A918X8B6_9ACTN</name>
<dbReference type="RefSeq" id="WP_017575153.1">
    <property type="nucleotide sequence ID" value="NZ_BMXL01000003.1"/>
</dbReference>
<gene>
    <name evidence="1" type="ORF">GCM10007147_07620</name>
</gene>
<sequence>MTQVPAVPYTLEQDEDGFWCARARIRPGVGARGRGADPDSAVADLQEALAGLVEGSGPPR</sequence>
<evidence type="ECO:0000313" key="1">
    <source>
        <dbReference type="EMBL" id="GHD18052.1"/>
    </source>
</evidence>
<protein>
    <submittedName>
        <fullName evidence="1">Uncharacterized protein</fullName>
    </submittedName>
</protein>
<reference evidence="1 2" key="1">
    <citation type="journal article" date="2014" name="Int. J. Syst. Evol. Microbiol.">
        <title>Complete genome sequence of Corynebacterium casei LMG S-19264T (=DSM 44701T), isolated from a smear-ripened cheese.</title>
        <authorList>
            <consortium name="US DOE Joint Genome Institute (JGI-PGF)"/>
            <person name="Walter F."/>
            <person name="Albersmeier A."/>
            <person name="Kalinowski J."/>
            <person name="Ruckert C."/>
        </authorList>
    </citation>
    <scope>NUCLEOTIDE SEQUENCE [LARGE SCALE GENOMIC DNA]</scope>
    <source>
        <strain evidence="1 2">KCTC 19473</strain>
    </source>
</reference>
<keyword evidence="2" id="KW-1185">Reference proteome</keyword>
<organism evidence="1 2">
    <name type="scientific">Nocardiopsis kunsanensis</name>
    <dbReference type="NCBI Taxonomy" id="141693"/>
    <lineage>
        <taxon>Bacteria</taxon>
        <taxon>Bacillati</taxon>
        <taxon>Actinomycetota</taxon>
        <taxon>Actinomycetes</taxon>
        <taxon>Streptosporangiales</taxon>
        <taxon>Nocardiopsidaceae</taxon>
        <taxon>Nocardiopsis</taxon>
    </lineage>
</organism>